<protein>
    <submittedName>
        <fullName evidence="2">Uncharacterized protein</fullName>
    </submittedName>
</protein>
<proteinExistence type="predicted"/>
<accession>A0A915D8M4</accession>
<reference evidence="2" key="1">
    <citation type="submission" date="2022-11" db="UniProtKB">
        <authorList>
            <consortium name="WormBaseParasite"/>
        </authorList>
    </citation>
    <scope>IDENTIFICATION</scope>
</reference>
<evidence type="ECO:0000313" key="1">
    <source>
        <dbReference type="Proteomes" id="UP000887574"/>
    </source>
</evidence>
<organism evidence="1 2">
    <name type="scientific">Ditylenchus dipsaci</name>
    <dbReference type="NCBI Taxonomy" id="166011"/>
    <lineage>
        <taxon>Eukaryota</taxon>
        <taxon>Metazoa</taxon>
        <taxon>Ecdysozoa</taxon>
        <taxon>Nematoda</taxon>
        <taxon>Chromadorea</taxon>
        <taxon>Rhabditida</taxon>
        <taxon>Tylenchina</taxon>
        <taxon>Tylenchomorpha</taxon>
        <taxon>Sphaerularioidea</taxon>
        <taxon>Anguinidae</taxon>
        <taxon>Anguininae</taxon>
        <taxon>Ditylenchus</taxon>
    </lineage>
</organism>
<sequence>MDILLCKRALSRCILAVSSLPISYRCASVDALRTDVSKLCFKQSLLVSSLSVQRGGKIDFRRLSTTSLQVGGNVDLVEAASVGSVSEPIFNGLRKKKFITGESASNVKIKPSATPLFFNSNVSIRMFCSSFYGNSWLDALKIPNETKPIIKEKLDDMERLYLEARENVKEARSTLRKQGSTLRRSRSIKPL</sequence>
<name>A0A915D8M4_9BILA</name>
<evidence type="ECO:0000313" key="2">
    <source>
        <dbReference type="WBParaSite" id="jg16705"/>
    </source>
</evidence>
<dbReference type="Proteomes" id="UP000887574">
    <property type="component" value="Unplaced"/>
</dbReference>
<keyword evidence="1" id="KW-1185">Reference proteome</keyword>
<dbReference type="WBParaSite" id="jg16705">
    <property type="protein sequence ID" value="jg16705"/>
    <property type="gene ID" value="jg16705"/>
</dbReference>
<dbReference type="AlphaFoldDB" id="A0A915D8M4"/>